<comment type="similarity">
    <text evidence="1">Belongs to the gemin-2 family.</text>
</comment>
<dbReference type="AlphaFoldDB" id="A0AAD4DDL9"/>
<dbReference type="InterPro" id="IPR035426">
    <property type="entry name" value="Gemin2/Brr1"/>
</dbReference>
<dbReference type="PANTHER" id="PTHR12794:SF0">
    <property type="entry name" value="GEM-ASSOCIATED PROTEIN 2"/>
    <property type="match status" value="1"/>
</dbReference>
<feature type="region of interest" description="Disordered" evidence="2">
    <location>
        <begin position="82"/>
        <end position="109"/>
    </location>
</feature>
<feature type="region of interest" description="Disordered" evidence="2">
    <location>
        <begin position="191"/>
        <end position="210"/>
    </location>
</feature>
<dbReference type="GO" id="GO:0000387">
    <property type="term" value="P:spliceosomal snRNP assembly"/>
    <property type="evidence" value="ECO:0007669"/>
    <property type="project" value="InterPro"/>
</dbReference>
<reference evidence="3" key="1">
    <citation type="journal article" date="2020" name="Fungal Divers.">
        <title>Resolving the Mortierellaceae phylogeny through synthesis of multi-gene phylogenetics and phylogenomics.</title>
        <authorList>
            <person name="Vandepol N."/>
            <person name="Liber J."/>
            <person name="Desiro A."/>
            <person name="Na H."/>
            <person name="Kennedy M."/>
            <person name="Barry K."/>
            <person name="Grigoriev I.V."/>
            <person name="Miller A.N."/>
            <person name="O'Donnell K."/>
            <person name="Stajich J.E."/>
            <person name="Bonito G."/>
        </authorList>
    </citation>
    <scope>NUCLEOTIDE SEQUENCE</scope>
    <source>
        <strain evidence="3">NRRL 28262</strain>
    </source>
</reference>
<protein>
    <submittedName>
        <fullName evidence="3">Gem (Nuclear organelle) associated protein 2</fullName>
    </submittedName>
</protein>
<gene>
    <name evidence="3" type="primary">GEMIN2</name>
    <name evidence="3" type="ORF">BGZ95_008833</name>
</gene>
<comment type="caution">
    <text evidence="3">The sequence shown here is derived from an EMBL/GenBank/DDBJ whole genome shotgun (WGS) entry which is preliminary data.</text>
</comment>
<sequence>MDDMLPSSGEEYLRMVKAQARKCPAVVVASGAGAQRHLAAKNTSRKYRTDWQSCLPAPEGCAPTTEWKDQFMEDFSTARASLKRYKQSQERQAKRGGAKLNQKAGSAPAVRLLSSQQGYESIENNEHQHIIPELNKTQPPLPLQTASSHTIRPVAIPKLHDEQKWKTLLYGPTISPSARAHHQVASTRTALTSEASASVTSPVTTTNPTATATSDATAATATMKTMAHATTAATTTTMANSVRQEGMPPSPQFLIRLDQGHLIQLLKYHLRWIAEDDLQELEGKWLYAVFLKLDPLVESDQVAVLRNMAKKCARIRSHFNSDSGSKLATVNMVITIVARLFGQGDLE</sequence>
<dbReference type="Pfam" id="PF04938">
    <property type="entry name" value="SIP1"/>
    <property type="match status" value="1"/>
</dbReference>
<evidence type="ECO:0000256" key="1">
    <source>
        <dbReference type="ARBA" id="ARBA00025758"/>
    </source>
</evidence>
<feature type="compositionally biased region" description="Low complexity" evidence="2">
    <location>
        <begin position="192"/>
        <end position="210"/>
    </location>
</feature>
<dbReference type="EMBL" id="JAAAIL010000484">
    <property type="protein sequence ID" value="KAG0275398.1"/>
    <property type="molecule type" value="Genomic_DNA"/>
</dbReference>
<proteinExistence type="inferred from homology"/>
<name>A0AAD4DDL9_9FUNG</name>
<dbReference type="GO" id="GO:0032797">
    <property type="term" value="C:SMN complex"/>
    <property type="evidence" value="ECO:0007669"/>
    <property type="project" value="TreeGrafter"/>
</dbReference>
<accession>A0AAD4DDL9</accession>
<dbReference type="Gene3D" id="1.20.58.1070">
    <property type="match status" value="1"/>
</dbReference>
<dbReference type="PANTHER" id="PTHR12794">
    <property type="entry name" value="GEMIN2"/>
    <property type="match status" value="1"/>
</dbReference>
<organism evidence="3 4">
    <name type="scientific">Linnemannia exigua</name>
    <dbReference type="NCBI Taxonomy" id="604196"/>
    <lineage>
        <taxon>Eukaryota</taxon>
        <taxon>Fungi</taxon>
        <taxon>Fungi incertae sedis</taxon>
        <taxon>Mucoromycota</taxon>
        <taxon>Mortierellomycotina</taxon>
        <taxon>Mortierellomycetes</taxon>
        <taxon>Mortierellales</taxon>
        <taxon>Mortierellaceae</taxon>
        <taxon>Linnemannia</taxon>
    </lineage>
</organism>
<evidence type="ECO:0000313" key="3">
    <source>
        <dbReference type="EMBL" id="KAG0275398.1"/>
    </source>
</evidence>
<dbReference type="GO" id="GO:0005634">
    <property type="term" value="C:nucleus"/>
    <property type="evidence" value="ECO:0007669"/>
    <property type="project" value="TreeGrafter"/>
</dbReference>
<evidence type="ECO:0000256" key="2">
    <source>
        <dbReference type="SAM" id="MobiDB-lite"/>
    </source>
</evidence>
<evidence type="ECO:0000313" key="4">
    <source>
        <dbReference type="Proteomes" id="UP001194580"/>
    </source>
</evidence>
<keyword evidence="4" id="KW-1185">Reference proteome</keyword>
<dbReference type="Proteomes" id="UP001194580">
    <property type="component" value="Unassembled WGS sequence"/>
</dbReference>